<feature type="region of interest" description="Disordered" evidence="1">
    <location>
        <begin position="1"/>
        <end position="46"/>
    </location>
</feature>
<evidence type="ECO:0000313" key="2">
    <source>
        <dbReference type="EMBL" id="KAF2146942.1"/>
    </source>
</evidence>
<dbReference type="Proteomes" id="UP000799438">
    <property type="component" value="Unassembled WGS sequence"/>
</dbReference>
<dbReference type="AlphaFoldDB" id="A0A6A6BS68"/>
<proteinExistence type="predicted"/>
<name>A0A6A6BS68_9PEZI</name>
<dbReference type="OrthoDB" id="3826130at2759"/>
<dbReference type="InterPro" id="IPR036028">
    <property type="entry name" value="SH3-like_dom_sf"/>
</dbReference>
<accession>A0A6A6BS68</accession>
<dbReference type="RefSeq" id="XP_033402650.1">
    <property type="nucleotide sequence ID" value="XM_033545952.1"/>
</dbReference>
<dbReference type="Gene3D" id="2.30.30.40">
    <property type="entry name" value="SH3 Domains"/>
    <property type="match status" value="1"/>
</dbReference>
<dbReference type="GeneID" id="54303458"/>
<sequence>MAGNPPALPEKKFGPSNEDYPVLGPQPFFAKSDWGPKEAAKGEPPKSAQVALRAGVTTGLVISPSVPEYPNWDFVLIPSQGRWRFVPSSCIGTFQSRLVKPFDVGKPFRVTEDFIASNNPFMKEERQFWQKAPWALVTSSLTDERNLGSYIPTDNIKIYVGRLGNSNDSGKRFTALYNFATDKAYHPKGLSTNRSPSLKIGSNYTLQWTRVQNQEGRTGYVPSNYIRIGTTEQGPVAHPSDIGKIFHTTAKHTKRDSGDLYPLIVLESQIDLPSGVNVYVVGVDDNLAWTHVSTLEEPTSSGYVPSRILSEGWSPNSKGLLPKDIGHFCILESTFPGKIDLRAEDGPNQAIQRVLSSTGLRGQILDYKPKDGGSQTATWLPSTHIRITQFAFIAKRSYDTAFELKQMGGNQKSIDIIKDEVGIAVKRSLEYGGYVLVHLPFRASNNKKNTKEDNRNGWTRLDCIEIGTAEWGTWKTELKPRKNISSIPGEASDTRGYLWAMTRTPNAFQFRCPKLRVNKAGIKVSIPEVGGTEPMGDSVIIEATPNFLPKDMKLGTEFVPVVEIWMNGGHPKPLYPQPKLGCWTDSYLGRRVGFKIEVDHVKKVKGPDGIKDEHTWKEHYFQRPGGQLDLQAPPRNTEPPGVGSMQFYAEPRAIISRFMRQDMPYPEESPLWEVNLGKVDVVEEKRDFLTQTRTFGYLPESNAMESKRVPLEELAKTLLDAGAQYANIPRGQAPNNVAMRGRSNRPKVFKCDSCYLNSLRSDEPSFKKLAAYPRVSKGFGDDEPTNCPHQEGTDQCISCYLRGIPCSYTKTDRLIKNSELQILVMPGSPLPNFLQQQFDTNAERVGFDPRGEDIPDPQFRDDVVESMIG</sequence>
<evidence type="ECO:0000256" key="1">
    <source>
        <dbReference type="SAM" id="MobiDB-lite"/>
    </source>
</evidence>
<reference evidence="2" key="1">
    <citation type="journal article" date="2020" name="Stud. Mycol.">
        <title>101 Dothideomycetes genomes: a test case for predicting lifestyles and emergence of pathogens.</title>
        <authorList>
            <person name="Haridas S."/>
            <person name="Albert R."/>
            <person name="Binder M."/>
            <person name="Bloem J."/>
            <person name="Labutti K."/>
            <person name="Salamov A."/>
            <person name="Andreopoulos B."/>
            <person name="Baker S."/>
            <person name="Barry K."/>
            <person name="Bills G."/>
            <person name="Bluhm B."/>
            <person name="Cannon C."/>
            <person name="Castanera R."/>
            <person name="Culley D."/>
            <person name="Daum C."/>
            <person name="Ezra D."/>
            <person name="Gonzalez J."/>
            <person name="Henrissat B."/>
            <person name="Kuo A."/>
            <person name="Liang C."/>
            <person name="Lipzen A."/>
            <person name="Lutzoni F."/>
            <person name="Magnuson J."/>
            <person name="Mondo S."/>
            <person name="Nolan M."/>
            <person name="Ohm R."/>
            <person name="Pangilinan J."/>
            <person name="Park H.-J."/>
            <person name="Ramirez L."/>
            <person name="Alfaro M."/>
            <person name="Sun H."/>
            <person name="Tritt A."/>
            <person name="Yoshinaga Y."/>
            <person name="Zwiers L.-H."/>
            <person name="Turgeon B."/>
            <person name="Goodwin S."/>
            <person name="Spatafora J."/>
            <person name="Crous P."/>
            <person name="Grigoriev I."/>
        </authorList>
    </citation>
    <scope>NUCLEOTIDE SEQUENCE</scope>
    <source>
        <strain evidence="2">CBS 121167</strain>
    </source>
</reference>
<dbReference type="EMBL" id="ML995475">
    <property type="protein sequence ID" value="KAF2146942.1"/>
    <property type="molecule type" value="Genomic_DNA"/>
</dbReference>
<protein>
    <recommendedName>
        <fullName evidence="4">SH3 domain-containing protein</fullName>
    </recommendedName>
</protein>
<gene>
    <name evidence="2" type="ORF">K452DRAFT_355353</name>
</gene>
<evidence type="ECO:0000313" key="3">
    <source>
        <dbReference type="Proteomes" id="UP000799438"/>
    </source>
</evidence>
<keyword evidence="3" id="KW-1185">Reference proteome</keyword>
<dbReference type="SUPFAM" id="SSF50044">
    <property type="entry name" value="SH3-domain"/>
    <property type="match status" value="1"/>
</dbReference>
<evidence type="ECO:0008006" key="4">
    <source>
        <dbReference type="Google" id="ProtNLM"/>
    </source>
</evidence>
<organism evidence="2 3">
    <name type="scientific">Aplosporella prunicola CBS 121167</name>
    <dbReference type="NCBI Taxonomy" id="1176127"/>
    <lineage>
        <taxon>Eukaryota</taxon>
        <taxon>Fungi</taxon>
        <taxon>Dikarya</taxon>
        <taxon>Ascomycota</taxon>
        <taxon>Pezizomycotina</taxon>
        <taxon>Dothideomycetes</taxon>
        <taxon>Dothideomycetes incertae sedis</taxon>
        <taxon>Botryosphaeriales</taxon>
        <taxon>Aplosporellaceae</taxon>
        <taxon>Aplosporella</taxon>
    </lineage>
</organism>
<feature type="compositionally biased region" description="Basic and acidic residues" evidence="1">
    <location>
        <begin position="34"/>
        <end position="44"/>
    </location>
</feature>